<dbReference type="Proteomes" id="UP000008820">
    <property type="component" value="Chromosome 3"/>
</dbReference>
<accession>A0A903UXM6</accession>
<dbReference type="Pfam" id="PF14780">
    <property type="entry name" value="NEPRO_N"/>
    <property type="match status" value="1"/>
</dbReference>
<name>A0A903UXM6_AEDAE</name>
<gene>
    <name evidence="2" type="primary">5564277</name>
</gene>
<dbReference type="GO" id="GO:0005634">
    <property type="term" value="C:nucleus"/>
    <property type="evidence" value="ECO:0007669"/>
    <property type="project" value="TreeGrafter"/>
</dbReference>
<reference evidence="2" key="2">
    <citation type="submission" date="2022-10" db="UniProtKB">
        <authorList>
            <consortium name="EnsemblMetazoa"/>
        </authorList>
    </citation>
    <scope>IDENTIFICATION</scope>
    <source>
        <strain evidence="2">LVP_AGWG</strain>
    </source>
</reference>
<evidence type="ECO:0000313" key="3">
    <source>
        <dbReference type="Proteomes" id="UP000008820"/>
    </source>
</evidence>
<evidence type="ECO:0000259" key="1">
    <source>
        <dbReference type="Pfam" id="PF14780"/>
    </source>
</evidence>
<dbReference type="AlphaFoldDB" id="A0A903UXM6"/>
<evidence type="ECO:0000313" key="2">
    <source>
        <dbReference type="EnsemblMetazoa" id="AAEL014376-PB"/>
    </source>
</evidence>
<keyword evidence="3" id="KW-1185">Reference proteome</keyword>
<organism evidence="2 3">
    <name type="scientific">Aedes aegypti</name>
    <name type="common">Yellowfever mosquito</name>
    <name type="synonym">Culex aegypti</name>
    <dbReference type="NCBI Taxonomy" id="7159"/>
    <lineage>
        <taxon>Eukaryota</taxon>
        <taxon>Metazoa</taxon>
        <taxon>Ecdysozoa</taxon>
        <taxon>Arthropoda</taxon>
        <taxon>Hexapoda</taxon>
        <taxon>Insecta</taxon>
        <taxon>Pterygota</taxon>
        <taxon>Neoptera</taxon>
        <taxon>Endopterygota</taxon>
        <taxon>Diptera</taxon>
        <taxon>Nematocera</taxon>
        <taxon>Culicoidea</taxon>
        <taxon>Culicidae</taxon>
        <taxon>Culicinae</taxon>
        <taxon>Aedini</taxon>
        <taxon>Aedes</taxon>
        <taxon>Stegomyia</taxon>
    </lineage>
</organism>
<proteinExistence type="predicted"/>
<reference evidence="2 3" key="1">
    <citation type="submission" date="2017-06" db="EMBL/GenBank/DDBJ databases">
        <title>Aedes aegypti genome working group (AGWG) sequencing and assembly.</title>
        <authorList>
            <consortium name="Aedes aegypti Genome Working Group (AGWG)"/>
            <person name="Matthews B.J."/>
        </authorList>
    </citation>
    <scope>NUCLEOTIDE SEQUENCE [LARGE SCALE GENOMIC DNA]</scope>
    <source>
        <strain evidence="2 3">LVP_AGWG</strain>
    </source>
</reference>
<sequence>MELWNRRDLVPPVLNTFPCRTKNKKEEIRSFIRAITEALSYFKSQASFEQAAAYVSRFCVRWGNRFYNMHGFRLLKRLNQSLLRYRTMDLVRVLTNLNSLLPDENYLEKVVQLPTRANLDYLLVRLQGTAKLFCRIIVLSKDAARYFVRFMSTGYFFNVCSLFLCLLAEVWYKSREICQRIVLIYNQLHSFRSLLENTAEEWPSGIECLYPEDLGAWLGDEFRQEVASRDECGKELPINTDANLFLLLSTENPDLSTAKKVDARIAEKLAKPTIEADLSSSIPKALLIQKLKTDEGESIERVAPATSNKPAKKPQFDMRSIRSKFDVRKFLDEEKAQRRQDRSQALTRDVADNVFNAFASGMARDLNRMGTGDLLQVFKQELTELVKNRLSKGNSGKSKKNKRFS</sequence>
<dbReference type="GO" id="GO:0045747">
    <property type="term" value="P:positive regulation of Notch signaling pathway"/>
    <property type="evidence" value="ECO:0007669"/>
    <property type="project" value="TreeGrafter"/>
</dbReference>
<protein>
    <recommendedName>
        <fullName evidence="1">Nucleolus and neural progenitor protein-like N-terminal domain-containing protein</fullName>
    </recommendedName>
</protein>
<dbReference type="PANTHER" id="PTHR34761:SF1">
    <property type="entry name" value="NUCLEOLUS AND NEURAL PROGENITOR PROTEIN"/>
    <property type="match status" value="1"/>
</dbReference>
<dbReference type="OrthoDB" id="9899341at2759"/>
<dbReference type="InterPro" id="IPR027951">
    <property type="entry name" value="Nepro_N"/>
</dbReference>
<dbReference type="PANTHER" id="PTHR34761">
    <property type="entry name" value="NUCLEOLUS AND NEURAL PROGENITOR PROTEIN"/>
    <property type="match status" value="1"/>
</dbReference>
<dbReference type="EnsemblMetazoa" id="AAEL014376-RB">
    <property type="protein sequence ID" value="AAEL014376-PB"/>
    <property type="gene ID" value="AAEL014376"/>
</dbReference>
<feature type="domain" description="Nucleolus and neural progenitor protein-like N-terminal" evidence="1">
    <location>
        <begin position="4"/>
        <end position="189"/>
    </location>
</feature>
<dbReference type="InterPro" id="IPR052835">
    <property type="entry name" value="Nepro"/>
</dbReference>